<dbReference type="EMBL" id="LPAD01000071">
    <property type="protein sequence ID" value="KVN83504.1"/>
    <property type="molecule type" value="Genomic_DNA"/>
</dbReference>
<accession>A0ABD4DZG9</accession>
<dbReference type="Proteomes" id="UP000057910">
    <property type="component" value="Unassembled WGS sequence"/>
</dbReference>
<evidence type="ECO:0008006" key="4">
    <source>
        <dbReference type="Google" id="ProtNLM"/>
    </source>
</evidence>
<protein>
    <recommendedName>
        <fullName evidence="4">Portal protein</fullName>
    </recommendedName>
</protein>
<evidence type="ECO:0000256" key="1">
    <source>
        <dbReference type="SAM" id="MobiDB-lite"/>
    </source>
</evidence>
<dbReference type="RefSeq" id="WP_060040401.1">
    <property type="nucleotide sequence ID" value="NZ_LPAD01000071.1"/>
</dbReference>
<feature type="region of interest" description="Disordered" evidence="1">
    <location>
        <begin position="498"/>
        <end position="533"/>
    </location>
</feature>
<comment type="caution">
    <text evidence="2">The sequence shown here is derived from an EMBL/GenBank/DDBJ whole genome shotgun (WGS) entry which is preliminary data.</text>
</comment>
<reference evidence="2 3" key="1">
    <citation type="submission" date="2015-11" db="EMBL/GenBank/DDBJ databases">
        <title>Expanding the genomic diversity of Burkholderia species for the development of highly accurate diagnostics.</title>
        <authorList>
            <person name="Sahl J."/>
            <person name="Keim P."/>
            <person name="Wagner D."/>
        </authorList>
    </citation>
    <scope>NUCLEOTIDE SEQUENCE [LARGE SCALE GENOMIC DNA]</scope>
    <source>
        <strain evidence="2 3">MSMB1585WGS</strain>
    </source>
</reference>
<proteinExistence type="predicted"/>
<gene>
    <name evidence="2" type="ORF">WJ68_16465</name>
</gene>
<evidence type="ECO:0000313" key="2">
    <source>
        <dbReference type="EMBL" id="KVN83504.1"/>
    </source>
</evidence>
<sequence>MQSTSEVTRKAKGFLSRILTRAGASNQLTAAEQSDALTDGLTISMLLGTGKRSARNRMQIYLKWIEMVGDPIISTALRLHVTAALGGHETSGDVVFIETAANAKGDKQKEKIAAEIGKDLAPIFNRIAYTVAFNGAAFGDSYGRVYTDGKNGVCDVYVDELVHPSMVTSYERGNQTVGFVVASGARSTEQLTLFQMARMKMPRMVYIPQVRAMEKAIRMALNEDNIHALPLLPSLIGGSFLDAAEQPYDQLSAALVGLVGQRVLDSLDESMMTVNQDGMTKEQRLTFMTNIKNVLKASKARAEQAIKSGKPVLERVYNIIPVTGEKQLTAINGSLTNGGGRGPSGSLSIEDVLFHAKLLSGALGIDLSMLGFSELLSGGLGDGGFFRTSAQAAERSRLIRVGLTDFYNHIINIHTHMKYGVVFADDERPWHVNFYGTISSLETERQKTKTEAMNTGLLLVQALQQLRDLGLDDKALAEILIKVMLLDEDQARLIVRGMPKQDAGDDGGDGDGGFGGNPPPRKPRAPSPDEGGE</sequence>
<name>A0ABD4DZG9_9BURK</name>
<evidence type="ECO:0000313" key="3">
    <source>
        <dbReference type="Proteomes" id="UP000057910"/>
    </source>
</evidence>
<dbReference type="AlphaFoldDB" id="A0ABD4DZG9"/>
<organism evidence="2 3">
    <name type="scientific">Burkholderia ubonensis</name>
    <dbReference type="NCBI Taxonomy" id="101571"/>
    <lineage>
        <taxon>Bacteria</taxon>
        <taxon>Pseudomonadati</taxon>
        <taxon>Pseudomonadota</taxon>
        <taxon>Betaproteobacteria</taxon>
        <taxon>Burkholderiales</taxon>
        <taxon>Burkholderiaceae</taxon>
        <taxon>Burkholderia</taxon>
        <taxon>Burkholderia cepacia complex</taxon>
    </lineage>
</organism>